<dbReference type="PANTHER" id="PTHR12942:SF2">
    <property type="entry name" value="PRE-MRNA-SPLICING FACTOR SLU7"/>
    <property type="match status" value="1"/>
</dbReference>
<evidence type="ECO:0000256" key="5">
    <source>
        <dbReference type="ARBA" id="ARBA00023187"/>
    </source>
</evidence>
<organism evidence="9 10">
    <name type="scientific">Ogataea philodendri</name>
    <dbReference type="NCBI Taxonomy" id="1378263"/>
    <lineage>
        <taxon>Eukaryota</taxon>
        <taxon>Fungi</taxon>
        <taxon>Dikarya</taxon>
        <taxon>Ascomycota</taxon>
        <taxon>Saccharomycotina</taxon>
        <taxon>Pichiomycetes</taxon>
        <taxon>Pichiales</taxon>
        <taxon>Pichiaceae</taxon>
        <taxon>Ogataea</taxon>
    </lineage>
</organism>
<comment type="subunit">
    <text evidence="7">Associated with the spliceosome.</text>
</comment>
<evidence type="ECO:0000256" key="3">
    <source>
        <dbReference type="ARBA" id="ARBA00022664"/>
    </source>
</evidence>
<keyword evidence="3 7" id="KW-0507">mRNA processing</keyword>
<evidence type="ECO:0000256" key="4">
    <source>
        <dbReference type="ARBA" id="ARBA00022728"/>
    </source>
</evidence>
<dbReference type="GeneID" id="70235889"/>
<dbReference type="OrthoDB" id="249612at2759"/>
<proteinExistence type="inferred from homology"/>
<comment type="subcellular location">
    <subcellularLocation>
        <location evidence="1 7">Nucleus</location>
    </subcellularLocation>
</comment>
<keyword evidence="6 7" id="KW-0539">Nucleus</keyword>
<comment type="similarity">
    <text evidence="2 7">Belongs to the SLU7 family.</text>
</comment>
<evidence type="ECO:0000256" key="7">
    <source>
        <dbReference type="RuleBase" id="RU367071"/>
    </source>
</evidence>
<evidence type="ECO:0000256" key="8">
    <source>
        <dbReference type="SAM" id="MobiDB-lite"/>
    </source>
</evidence>
<comment type="function">
    <text evidence="7">Involved in pre-mRNA splicing.</text>
</comment>
<evidence type="ECO:0000313" key="9">
    <source>
        <dbReference type="EMBL" id="KAH3665736.1"/>
    </source>
</evidence>
<dbReference type="InterPro" id="IPR039974">
    <property type="entry name" value="Splicing_factor_SLU7"/>
</dbReference>
<dbReference type="GO" id="GO:0030628">
    <property type="term" value="F:pre-mRNA 3'-splice site binding"/>
    <property type="evidence" value="ECO:0007669"/>
    <property type="project" value="UniProtKB-UniRule"/>
</dbReference>
<feature type="region of interest" description="Disordered" evidence="8">
    <location>
        <begin position="182"/>
        <end position="205"/>
    </location>
</feature>
<feature type="region of interest" description="Disordered" evidence="8">
    <location>
        <begin position="291"/>
        <end position="323"/>
    </location>
</feature>
<protein>
    <recommendedName>
        <fullName evidence="7">Pre-mRNA-splicing factor SLU7</fullName>
    </recommendedName>
</protein>
<feature type="compositionally biased region" description="Basic and acidic residues" evidence="8">
    <location>
        <begin position="314"/>
        <end position="323"/>
    </location>
</feature>
<accession>A0A9P8T5B6</accession>
<evidence type="ECO:0000256" key="6">
    <source>
        <dbReference type="ARBA" id="ARBA00023242"/>
    </source>
</evidence>
<feature type="region of interest" description="Disordered" evidence="8">
    <location>
        <begin position="1"/>
        <end position="27"/>
    </location>
</feature>
<evidence type="ECO:0000313" key="10">
    <source>
        <dbReference type="Proteomes" id="UP000769157"/>
    </source>
</evidence>
<name>A0A9P8T5B6_9ASCO</name>
<comment type="caution">
    <text evidence="9">The sequence shown here is derived from an EMBL/GenBank/DDBJ whole genome shotgun (WGS) entry which is preliminary data.</text>
</comment>
<reference evidence="9" key="1">
    <citation type="journal article" date="2021" name="Open Biol.">
        <title>Shared evolutionary footprints suggest mitochondrial oxidative damage underlies multiple complex I losses in fungi.</title>
        <authorList>
            <person name="Schikora-Tamarit M.A."/>
            <person name="Marcet-Houben M."/>
            <person name="Nosek J."/>
            <person name="Gabaldon T."/>
        </authorList>
    </citation>
    <scope>NUCLEOTIDE SEQUENCE</scope>
    <source>
        <strain evidence="9">CBS6075</strain>
    </source>
</reference>
<dbReference type="AlphaFoldDB" id="A0A9P8T5B6"/>
<dbReference type="RefSeq" id="XP_046060940.1">
    <property type="nucleotide sequence ID" value="XM_046204947.1"/>
</dbReference>
<gene>
    <name evidence="9" type="ORF">OGAPHI_003924</name>
</gene>
<dbReference type="GO" id="GO:0000398">
    <property type="term" value="P:mRNA splicing, via spliceosome"/>
    <property type="evidence" value="ECO:0007669"/>
    <property type="project" value="UniProtKB-UniRule"/>
</dbReference>
<evidence type="ECO:0000256" key="1">
    <source>
        <dbReference type="ARBA" id="ARBA00004123"/>
    </source>
</evidence>
<dbReference type="Proteomes" id="UP000769157">
    <property type="component" value="Unassembled WGS sequence"/>
</dbReference>
<dbReference type="GO" id="GO:0005681">
    <property type="term" value="C:spliceosomal complex"/>
    <property type="evidence" value="ECO:0007669"/>
    <property type="project" value="UniProtKB-UniRule"/>
</dbReference>
<sequence length="338" mass="39223">MDTDHKGYNHFGAPIPQDESKYDENGKPLNDYIPNYISNKPWYYEGDALKVDSNIRKRRKGEPVSVDALKHHKLDPDAEFVPNNEPRRGQGIDDRYDIVVEDPKKRRRLAFKGGCDNCGSTKHTKKDCLEKPRKVIHRFRKDDVKTHSEQALRVKKVTDDWETKRDQWHGYDSQRDYDEHLKQMKLQEQKRAEQEEQNKGDYDEDELAEMEELGILDAMLNSKSTTANGASIPSRALDEKAKYLEGISGVEQTEVDAKSQVYKDGKDKYLDEAGEFVREFEETYEIRRPEQEISKVERAGDTSKFEEDDSGEVESAKAELEAQREAKRRQLLEKYGAL</sequence>
<keyword evidence="4 7" id="KW-0747">Spliceosome</keyword>
<reference evidence="9" key="2">
    <citation type="submission" date="2021-01" db="EMBL/GenBank/DDBJ databases">
        <authorList>
            <person name="Schikora-Tamarit M.A."/>
        </authorList>
    </citation>
    <scope>NUCLEOTIDE SEQUENCE</scope>
    <source>
        <strain evidence="9">CBS6075</strain>
    </source>
</reference>
<keyword evidence="5 7" id="KW-0508">mRNA splicing</keyword>
<feature type="compositionally biased region" description="Basic and acidic residues" evidence="8">
    <location>
        <begin position="182"/>
        <end position="201"/>
    </location>
</feature>
<evidence type="ECO:0000256" key="2">
    <source>
        <dbReference type="ARBA" id="ARBA00007203"/>
    </source>
</evidence>
<dbReference type="PANTHER" id="PTHR12942">
    <property type="entry name" value="STEP II SPLICING FACTOR SLU7"/>
    <property type="match status" value="1"/>
</dbReference>
<feature type="compositionally biased region" description="Basic and acidic residues" evidence="8">
    <location>
        <begin position="291"/>
        <end position="305"/>
    </location>
</feature>
<dbReference type="EMBL" id="JAEUBE010000295">
    <property type="protein sequence ID" value="KAH3665736.1"/>
    <property type="molecule type" value="Genomic_DNA"/>
</dbReference>
<keyword evidence="10" id="KW-1185">Reference proteome</keyword>